<dbReference type="EC" id="1.8.99.5" evidence="3"/>
<dbReference type="Gene3D" id="2.40.30.10">
    <property type="entry name" value="Translation factors"/>
    <property type="match status" value="1"/>
</dbReference>
<dbReference type="GO" id="GO:0016491">
    <property type="term" value="F:oxidoreductase activity"/>
    <property type="evidence" value="ECO:0007669"/>
    <property type="project" value="UniProtKB-KW"/>
</dbReference>
<dbReference type="PANTHER" id="PTHR43513:SF1">
    <property type="entry name" value="ANAEROBIC SULFITE REDUCTASE SUBUNIT B"/>
    <property type="match status" value="1"/>
</dbReference>
<dbReference type="InterPro" id="IPR019480">
    <property type="entry name" value="Dihydroorotate_DH_Fe-S-bd"/>
</dbReference>
<dbReference type="Proteomes" id="UP000238916">
    <property type="component" value="Unassembled WGS sequence"/>
</dbReference>
<feature type="domain" description="FAD-binding FR-type" evidence="2">
    <location>
        <begin position="6"/>
        <end position="97"/>
    </location>
</feature>
<protein>
    <submittedName>
        <fullName evidence="3">Anaerobic sulfite reductase, subunit B</fullName>
        <ecNumber evidence="3">1.8.99.5</ecNumber>
    </submittedName>
</protein>
<keyword evidence="1" id="KW-0001">2Fe-2S</keyword>
<gene>
    <name evidence="3" type="primary">asrB</name>
    <name evidence="3" type="ORF">SBF1_5310002</name>
</gene>
<dbReference type="InterPro" id="IPR001433">
    <property type="entry name" value="OxRdtase_FAD/NAD-bd"/>
</dbReference>
<feature type="binding site" evidence="1">
    <location>
        <position position="250"/>
    </location>
    <ligand>
        <name>[2Fe-2S] cluster</name>
        <dbReference type="ChEBI" id="CHEBI:190135"/>
    </ligand>
</feature>
<dbReference type="EMBL" id="OMOF01000481">
    <property type="protein sequence ID" value="SPF51717.1"/>
    <property type="molecule type" value="Genomic_DNA"/>
</dbReference>
<dbReference type="CDD" id="cd06221">
    <property type="entry name" value="sulfite_reductase_like"/>
    <property type="match status" value="1"/>
</dbReference>
<dbReference type="SUPFAM" id="SSF63380">
    <property type="entry name" value="Riboflavin synthase domain-like"/>
    <property type="match status" value="1"/>
</dbReference>
<dbReference type="PIRSF" id="PIRSF006816">
    <property type="entry name" value="Cyc3_hyd_g"/>
    <property type="match status" value="1"/>
</dbReference>
<dbReference type="Gene3D" id="3.40.50.80">
    <property type="entry name" value="Nucleotide-binding domain of ferredoxin-NADP reductase (FNR) module"/>
    <property type="match status" value="1"/>
</dbReference>
<dbReference type="InterPro" id="IPR050353">
    <property type="entry name" value="PyrK_electron_transfer"/>
</dbReference>
<comment type="cofactor">
    <cofactor evidence="1">
        <name>[2Fe-2S] cluster</name>
        <dbReference type="ChEBI" id="CHEBI:190135"/>
    </cofactor>
    <text evidence="1">Binds 1 [2Fe-2S] cluster per subunit.</text>
</comment>
<keyword evidence="3" id="KW-0560">Oxidoreductase</keyword>
<dbReference type="PANTHER" id="PTHR43513">
    <property type="entry name" value="DIHYDROOROTATE DEHYDROGENASE B (NAD(+)), ELECTRON TRANSFER SUBUNIT"/>
    <property type="match status" value="1"/>
</dbReference>
<dbReference type="InterPro" id="IPR017938">
    <property type="entry name" value="Riboflavin_synthase-like_b-brl"/>
</dbReference>
<dbReference type="PROSITE" id="PS51384">
    <property type="entry name" value="FAD_FR"/>
    <property type="match status" value="1"/>
</dbReference>
<keyword evidence="1" id="KW-0479">Metal-binding</keyword>
<organism evidence="3 4">
    <name type="scientific">Candidatus Desulfosporosinus infrequens</name>
    <dbReference type="NCBI Taxonomy" id="2043169"/>
    <lineage>
        <taxon>Bacteria</taxon>
        <taxon>Bacillati</taxon>
        <taxon>Bacillota</taxon>
        <taxon>Clostridia</taxon>
        <taxon>Eubacteriales</taxon>
        <taxon>Desulfitobacteriaceae</taxon>
        <taxon>Desulfosporosinus</taxon>
    </lineage>
</organism>
<keyword evidence="1" id="KW-0408">Iron</keyword>
<dbReference type="GO" id="GO:0006221">
    <property type="term" value="P:pyrimidine nucleotide biosynthetic process"/>
    <property type="evidence" value="ECO:0007669"/>
    <property type="project" value="InterPro"/>
</dbReference>
<dbReference type="GO" id="GO:0046872">
    <property type="term" value="F:metal ion binding"/>
    <property type="evidence" value="ECO:0007669"/>
    <property type="project" value="UniProtKB-KW"/>
</dbReference>
<dbReference type="InterPro" id="IPR012165">
    <property type="entry name" value="Cyt_c3_hydrogenase_gsu"/>
</dbReference>
<dbReference type="InterPro" id="IPR017927">
    <property type="entry name" value="FAD-bd_FR_type"/>
</dbReference>
<keyword evidence="1" id="KW-0411">Iron-sulfur</keyword>
<reference evidence="4" key="1">
    <citation type="submission" date="2018-02" db="EMBL/GenBank/DDBJ databases">
        <authorList>
            <person name="Hausmann B."/>
        </authorList>
    </citation>
    <scope>NUCLEOTIDE SEQUENCE [LARGE SCALE GENOMIC DNA]</scope>
    <source>
        <strain evidence="4">Peat soil MAG SbF1</strain>
    </source>
</reference>
<dbReference type="NCBIfam" id="TIGR02911">
    <property type="entry name" value="sulfite_red_B"/>
    <property type="match status" value="1"/>
</dbReference>
<dbReference type="SUPFAM" id="SSF52343">
    <property type="entry name" value="Ferredoxin reductase-like, C-terminal NADP-linked domain"/>
    <property type="match status" value="1"/>
</dbReference>
<dbReference type="InterPro" id="IPR014260">
    <property type="entry name" value="Sulphite_reductase_B"/>
</dbReference>
<evidence type="ECO:0000259" key="2">
    <source>
        <dbReference type="PROSITE" id="PS51384"/>
    </source>
</evidence>
<evidence type="ECO:0000256" key="1">
    <source>
        <dbReference type="PIRSR" id="PIRSR006816-2"/>
    </source>
</evidence>
<feature type="binding site" evidence="1">
    <location>
        <position position="253"/>
    </location>
    <ligand>
        <name>[2Fe-2S] cluster</name>
        <dbReference type="ChEBI" id="CHEBI:190135"/>
    </ligand>
</feature>
<dbReference type="Pfam" id="PF00175">
    <property type="entry name" value="NAD_binding_1"/>
    <property type="match status" value="1"/>
</dbReference>
<proteinExistence type="predicted"/>
<sequence length="277" mass="31176">MAENNYLPFKARILEKLKQTEIDWTYRLECQIKPVSGQFMEVSIPGVGECPLSISDFGDGYIEMTIRKVGKVTEGIDQLDVGDYLYLRGPYGQGFPVGDFHNKHLIIAAGGTGLAPVKSVINYFYAKQGLLKEFDILSGFKTPSDILFKSDLDKWAQVFRVEVTVDKVEAYETNITVHQRQTNSWPNKIGLITNLVPDLQIPSLADTRVIIVGPPIMMKFTAQEFLHRGLAKENIWVSFERKMSCGLGKCGHCKIDETYVCLEGPVFNFIKAQNLLD</sequence>
<dbReference type="GO" id="GO:0050660">
    <property type="term" value="F:flavin adenine dinucleotide binding"/>
    <property type="evidence" value="ECO:0007669"/>
    <property type="project" value="InterPro"/>
</dbReference>
<dbReference type="PRINTS" id="PR00406">
    <property type="entry name" value="CYTB5RDTASE"/>
</dbReference>
<dbReference type="AlphaFoldDB" id="A0A2U3LID7"/>
<dbReference type="OrthoDB" id="9796486at2"/>
<name>A0A2U3LID7_9FIRM</name>
<accession>A0A2U3LID7</accession>
<feature type="binding site" evidence="1">
    <location>
        <position position="261"/>
    </location>
    <ligand>
        <name>[2Fe-2S] cluster</name>
        <dbReference type="ChEBI" id="CHEBI:190135"/>
    </ligand>
</feature>
<dbReference type="GO" id="GO:0051537">
    <property type="term" value="F:2 iron, 2 sulfur cluster binding"/>
    <property type="evidence" value="ECO:0007669"/>
    <property type="project" value="UniProtKB-KW"/>
</dbReference>
<dbReference type="Pfam" id="PF10418">
    <property type="entry name" value="DHODB_Fe-S_bind"/>
    <property type="match status" value="1"/>
</dbReference>
<evidence type="ECO:0000313" key="3">
    <source>
        <dbReference type="EMBL" id="SPF51717.1"/>
    </source>
</evidence>
<feature type="binding site" evidence="1">
    <location>
        <position position="245"/>
    </location>
    <ligand>
        <name>[2Fe-2S] cluster</name>
        <dbReference type="ChEBI" id="CHEBI:190135"/>
    </ligand>
</feature>
<dbReference type="InterPro" id="IPR039261">
    <property type="entry name" value="FNR_nucleotide-bd"/>
</dbReference>
<evidence type="ECO:0000313" key="4">
    <source>
        <dbReference type="Proteomes" id="UP000238916"/>
    </source>
</evidence>